<protein>
    <submittedName>
        <fullName evidence="5">MarR family transcriptional regulator</fullName>
    </submittedName>
</protein>
<organism evidence="5 6">
    <name type="scientific">Clostridium hominis</name>
    <dbReference type="NCBI Taxonomy" id="2763036"/>
    <lineage>
        <taxon>Bacteria</taxon>
        <taxon>Bacillati</taxon>
        <taxon>Bacillota</taxon>
        <taxon>Clostridia</taxon>
        <taxon>Eubacteriales</taxon>
        <taxon>Clostridiaceae</taxon>
        <taxon>Clostridium</taxon>
    </lineage>
</organism>
<accession>A0ABR7DD28</accession>
<dbReference type="PRINTS" id="PR00598">
    <property type="entry name" value="HTHMARR"/>
</dbReference>
<dbReference type="SMART" id="SM00347">
    <property type="entry name" value="HTH_MARR"/>
    <property type="match status" value="1"/>
</dbReference>
<comment type="caution">
    <text evidence="5">The sequence shown here is derived from an EMBL/GenBank/DDBJ whole genome shotgun (WGS) entry which is preliminary data.</text>
</comment>
<dbReference type="EMBL" id="JACOOO010000016">
    <property type="protein sequence ID" value="MBC5629030.1"/>
    <property type="molecule type" value="Genomic_DNA"/>
</dbReference>
<dbReference type="InterPro" id="IPR036390">
    <property type="entry name" value="WH_DNA-bd_sf"/>
</dbReference>
<dbReference type="InterPro" id="IPR011991">
    <property type="entry name" value="ArsR-like_HTH"/>
</dbReference>
<dbReference type="InterPro" id="IPR000835">
    <property type="entry name" value="HTH_MarR-typ"/>
</dbReference>
<evidence type="ECO:0000256" key="3">
    <source>
        <dbReference type="ARBA" id="ARBA00023163"/>
    </source>
</evidence>
<keyword evidence="6" id="KW-1185">Reference proteome</keyword>
<evidence type="ECO:0000259" key="4">
    <source>
        <dbReference type="PROSITE" id="PS50995"/>
    </source>
</evidence>
<dbReference type="InterPro" id="IPR036388">
    <property type="entry name" value="WH-like_DNA-bd_sf"/>
</dbReference>
<dbReference type="PROSITE" id="PS50995">
    <property type="entry name" value="HTH_MARR_2"/>
    <property type="match status" value="1"/>
</dbReference>
<evidence type="ECO:0000313" key="5">
    <source>
        <dbReference type="EMBL" id="MBC5629030.1"/>
    </source>
</evidence>
<feature type="domain" description="HTH marR-type" evidence="4">
    <location>
        <begin position="10"/>
        <end position="146"/>
    </location>
</feature>
<dbReference type="PANTHER" id="PTHR42756">
    <property type="entry name" value="TRANSCRIPTIONAL REGULATOR, MARR"/>
    <property type="match status" value="1"/>
</dbReference>
<dbReference type="Gene3D" id="1.10.10.10">
    <property type="entry name" value="Winged helix-like DNA-binding domain superfamily/Winged helix DNA-binding domain"/>
    <property type="match status" value="1"/>
</dbReference>
<evidence type="ECO:0000313" key="6">
    <source>
        <dbReference type="Proteomes" id="UP000596929"/>
    </source>
</evidence>
<name>A0ABR7DD28_9CLOT</name>
<dbReference type="PANTHER" id="PTHR42756:SF1">
    <property type="entry name" value="TRANSCRIPTIONAL REPRESSOR OF EMRAB OPERON"/>
    <property type="match status" value="1"/>
</dbReference>
<keyword evidence="2" id="KW-0238">DNA-binding</keyword>
<evidence type="ECO:0000256" key="2">
    <source>
        <dbReference type="ARBA" id="ARBA00023125"/>
    </source>
</evidence>
<dbReference type="Proteomes" id="UP000596929">
    <property type="component" value="Unassembled WGS sequence"/>
</dbReference>
<evidence type="ECO:0000256" key="1">
    <source>
        <dbReference type="ARBA" id="ARBA00023015"/>
    </source>
</evidence>
<sequence length="146" mass="16834">MDTDNLNSISNNLYMLLLSLNKRVFNHDEMIKSCNLPPSHVKALFYLLHNGPRAISQIGNDLSISKPNMTPIIDKLVAEGFINRFQDPNDRRVIRVEPTETAREFLREQEMKLKSRLLERISPLSDEDLEELDKCISSLSKLLLKI</sequence>
<keyword evidence="3" id="KW-0804">Transcription</keyword>
<dbReference type="SUPFAM" id="SSF46785">
    <property type="entry name" value="Winged helix' DNA-binding domain"/>
    <property type="match status" value="1"/>
</dbReference>
<reference evidence="5 6" key="1">
    <citation type="submission" date="2020-08" db="EMBL/GenBank/DDBJ databases">
        <title>Genome public.</title>
        <authorList>
            <person name="Liu C."/>
            <person name="Sun Q."/>
        </authorList>
    </citation>
    <scope>NUCLEOTIDE SEQUENCE [LARGE SCALE GENOMIC DNA]</scope>
    <source>
        <strain evidence="5 6">NSJ-6</strain>
    </source>
</reference>
<gene>
    <name evidence="5" type="ORF">H8S20_09005</name>
</gene>
<keyword evidence="1" id="KW-0805">Transcription regulation</keyword>
<dbReference type="RefSeq" id="WP_032117587.1">
    <property type="nucleotide sequence ID" value="NZ_JACOOO010000016.1"/>
</dbReference>
<dbReference type="CDD" id="cd00090">
    <property type="entry name" value="HTH_ARSR"/>
    <property type="match status" value="1"/>
</dbReference>
<proteinExistence type="predicted"/>
<dbReference type="Pfam" id="PF01047">
    <property type="entry name" value="MarR"/>
    <property type="match status" value="1"/>
</dbReference>